<organism evidence="2 3">
    <name type="scientific">Tepidibacter thalassicus DSM 15285</name>
    <dbReference type="NCBI Taxonomy" id="1123350"/>
    <lineage>
        <taxon>Bacteria</taxon>
        <taxon>Bacillati</taxon>
        <taxon>Bacillota</taxon>
        <taxon>Clostridia</taxon>
        <taxon>Peptostreptococcales</taxon>
        <taxon>Peptostreptococcaceae</taxon>
        <taxon>Tepidibacter</taxon>
    </lineage>
</organism>
<dbReference type="Proteomes" id="UP000242520">
    <property type="component" value="Unassembled WGS sequence"/>
</dbReference>
<name>A0A1M5TM83_9FIRM</name>
<feature type="transmembrane region" description="Helical" evidence="1">
    <location>
        <begin position="51"/>
        <end position="73"/>
    </location>
</feature>
<reference evidence="3" key="1">
    <citation type="submission" date="2016-11" db="EMBL/GenBank/DDBJ databases">
        <authorList>
            <person name="Varghese N."/>
            <person name="Submissions S."/>
        </authorList>
    </citation>
    <scope>NUCLEOTIDE SEQUENCE [LARGE SCALE GENOMIC DNA]</scope>
    <source>
        <strain evidence="3">DSM 15285</strain>
    </source>
</reference>
<gene>
    <name evidence="2" type="ORF">SAMN02744040_02228</name>
</gene>
<dbReference type="Pfam" id="PF09578">
    <property type="entry name" value="Spore_YabQ"/>
    <property type="match status" value="1"/>
</dbReference>
<evidence type="ECO:0000256" key="1">
    <source>
        <dbReference type="SAM" id="Phobius"/>
    </source>
</evidence>
<proteinExistence type="predicted"/>
<keyword evidence="1" id="KW-0472">Membrane</keyword>
<feature type="transmembrane region" description="Helical" evidence="1">
    <location>
        <begin position="27"/>
        <end position="44"/>
    </location>
</feature>
<evidence type="ECO:0000313" key="3">
    <source>
        <dbReference type="Proteomes" id="UP000242520"/>
    </source>
</evidence>
<dbReference type="EMBL" id="FQXH01000037">
    <property type="protein sequence ID" value="SHH51760.1"/>
    <property type="molecule type" value="Genomic_DNA"/>
</dbReference>
<keyword evidence="3" id="KW-1185">Reference proteome</keyword>
<protein>
    <submittedName>
        <fullName evidence="2">Spore cortex biosynthesis protein YabQ</fullName>
    </submittedName>
</protein>
<evidence type="ECO:0000313" key="2">
    <source>
        <dbReference type="EMBL" id="SHH51760.1"/>
    </source>
</evidence>
<keyword evidence="1" id="KW-0812">Transmembrane</keyword>
<sequence>MGIIYDFYRGIRCNLNGNKIIRCVEDILLWCVITLISFLILHQANSYDLRYYNFTGFIIGVVIYFNTVSKYILRFFCDFVAVIIGILINLYYIIIYPIHLIFDIILYIFVKRRIKSN</sequence>
<dbReference type="STRING" id="1123350.SAMN02744040_02228"/>
<dbReference type="NCBIfam" id="TIGR02893">
    <property type="entry name" value="spore_yabQ"/>
    <property type="match status" value="1"/>
</dbReference>
<dbReference type="InterPro" id="IPR019074">
    <property type="entry name" value="YabQ"/>
</dbReference>
<keyword evidence="1" id="KW-1133">Transmembrane helix</keyword>
<feature type="transmembrane region" description="Helical" evidence="1">
    <location>
        <begin position="79"/>
        <end position="110"/>
    </location>
</feature>
<dbReference type="AlphaFoldDB" id="A0A1M5TM83"/>
<accession>A0A1M5TM83</accession>